<reference evidence="2 3" key="1">
    <citation type="submission" date="2021-11" db="EMBL/GenBank/DDBJ databases">
        <title>Comparative genomics of bee honey and flower isolates.</title>
        <authorList>
            <person name="Bechtner J.D."/>
            <person name="Gallus M.K."/>
            <person name="Ehrmann M."/>
        </authorList>
    </citation>
    <scope>NUCLEOTIDE SEQUENCE [LARGE SCALE GENOMIC DNA]</scope>
    <source>
        <strain evidence="2 3">M161</strain>
    </source>
</reference>
<evidence type="ECO:0008006" key="4">
    <source>
        <dbReference type="Google" id="ProtNLM"/>
    </source>
</evidence>
<evidence type="ECO:0000313" key="3">
    <source>
        <dbReference type="Proteomes" id="UP001522905"/>
    </source>
</evidence>
<feature type="compositionally biased region" description="Polar residues" evidence="1">
    <location>
        <begin position="890"/>
        <end position="899"/>
    </location>
</feature>
<dbReference type="RefSeq" id="WP_248601892.1">
    <property type="nucleotide sequence ID" value="NZ_JAJIAO010000009.1"/>
</dbReference>
<gene>
    <name evidence="2" type="ORF">LNP07_06465</name>
</gene>
<dbReference type="EMBL" id="JAJIAO010000009">
    <property type="protein sequence ID" value="MCK8625156.1"/>
    <property type="molecule type" value="Genomic_DNA"/>
</dbReference>
<keyword evidence="3" id="KW-1185">Reference proteome</keyword>
<sequence>MKIKRNLISLLLLCFATFFITFLFLNNAHAESIRPIVNGDYDSYVTGLQNNDDGYKDPDDVNDPGATVHVQNANQLLYYVGYVKGWGAVPKPANDPVAKIHKIILDNDISLSDANEYPGFAKNYDANHPNNGSFSYLYVNHKNLVIDGQGHTLDMMFSDFALASTLSGNNWTLENMKLYGSSYYGPISLNSPNIIVNFRNIDYYGPQLIWSTGQSNVKINVYGKVACHSLLFYKPLKGNGYSYNVNGLQFNGYLCQANGDQQNMQVGDVEFHSNSQYFGETYNGNCLELVGGTILDDNSKVELHPHGDSGEDAPGSYGSVGLFLNYGAGRGYKSQIAFKSNDFMNVYCDSGDVYNSDGSCYSPKSPNTLAAGFYASSQTDAHLDNGINSKLRIIGNGTPRNDNPLVNIQSMNAYVSGKGNEFDIISDAQNDYVPSNGVMNTSNSNINVTDGGSFSMHIKNIPDSNKDNYLLQSPGSYINIDRPGFVTLSNDTYKSSQRNHLNYMTYGGTSATTGHNFIRIQNSSVDAKTYDTDTSDEILNLNNVLSKDIVLPLDGTKLLVAGIRLMGSYFEMLQYANGVNNTLSNDGVLPIARNFNTVTIKGTPIPEVYKINHKNVNTHNRNVSGQVTDSDGNPIKNAYIKLKLDGENKFLNPKDDSSDNKIFYKSNDNFINYINSQEMVYNVLRQYVPDRLGLPGGPNIIDILQRPNFYSSIAGGNVSGNYYPKIDPAVSNHYFGYANQYFGYANQYFMQNYNKGAFNKFNIGTTTYDKNGNPINNDPYVAMSDSNGNFTFTVPQSVFDKIQNKKDGVSYLDIVPSYNFTDGPTKKINVSYNPLIEIHNKIKNISYPDSDSSDGLSLKNVFQGGQGRGPEGDTLEFDDEFDNDADNSDISGSTLSQEVPDSVDDSSIKISYDNGKTFEPLNSNVSVTKNDDRTKSVKINNVDLKSGQKLNLVIRATMKINHDDVVDNSDLNVKPTIAYNGESYDGDDNIISFTDNSLNFKPNDIYFGDAKIIKGQLISTTDNNQPIITDFKDNRRDKAIANIYVQQESDKFYKDDGDTKGFSGNLILGGNILSVPTLMFNTDGSNDLYLNNSKSLYLLPNEDCNTPGNYSTKLDWTVNYGLN</sequence>
<comment type="caution">
    <text evidence="2">The sequence shown here is derived from an EMBL/GenBank/DDBJ whole genome shotgun (WGS) entry which is preliminary data.</text>
</comment>
<protein>
    <recommendedName>
        <fullName evidence="4">WxL domain-containing protein</fullName>
    </recommendedName>
</protein>
<evidence type="ECO:0000256" key="1">
    <source>
        <dbReference type="SAM" id="MobiDB-lite"/>
    </source>
</evidence>
<feature type="region of interest" description="Disordered" evidence="1">
    <location>
        <begin position="856"/>
        <end position="906"/>
    </location>
</feature>
<dbReference type="Proteomes" id="UP001522905">
    <property type="component" value="Unassembled WGS sequence"/>
</dbReference>
<proteinExistence type="predicted"/>
<accession>A0ABT0I365</accession>
<organism evidence="2 3">
    <name type="scientific">Apilactobacillus xinyiensis</name>
    <dbReference type="NCBI Taxonomy" id="2841032"/>
    <lineage>
        <taxon>Bacteria</taxon>
        <taxon>Bacillati</taxon>
        <taxon>Bacillota</taxon>
        <taxon>Bacilli</taxon>
        <taxon>Lactobacillales</taxon>
        <taxon>Lactobacillaceae</taxon>
        <taxon>Apilactobacillus</taxon>
    </lineage>
</organism>
<evidence type="ECO:0000313" key="2">
    <source>
        <dbReference type="EMBL" id="MCK8625156.1"/>
    </source>
</evidence>
<name>A0ABT0I365_9LACO</name>
<feature type="compositionally biased region" description="Acidic residues" evidence="1">
    <location>
        <begin position="873"/>
        <end position="887"/>
    </location>
</feature>